<dbReference type="WBParaSite" id="ACRNAN_scaffold541.g29258.t1">
    <property type="protein sequence ID" value="ACRNAN_scaffold541.g29258.t1"/>
    <property type="gene ID" value="ACRNAN_scaffold541.g29258"/>
</dbReference>
<dbReference type="InterPro" id="IPR023395">
    <property type="entry name" value="MCP_dom_sf"/>
</dbReference>
<evidence type="ECO:0000256" key="1">
    <source>
        <dbReference type="ARBA" id="ARBA00004374"/>
    </source>
</evidence>
<organism evidence="9 10">
    <name type="scientific">Acrobeloides nanus</name>
    <dbReference type="NCBI Taxonomy" id="290746"/>
    <lineage>
        <taxon>Eukaryota</taxon>
        <taxon>Metazoa</taxon>
        <taxon>Ecdysozoa</taxon>
        <taxon>Nematoda</taxon>
        <taxon>Chromadorea</taxon>
        <taxon>Rhabditida</taxon>
        <taxon>Tylenchina</taxon>
        <taxon>Cephalobomorpha</taxon>
        <taxon>Cephaloboidea</taxon>
        <taxon>Cephalobidae</taxon>
        <taxon>Acrobeloides</taxon>
    </lineage>
</organism>
<keyword evidence="7" id="KW-0496">Mitochondrion</keyword>
<evidence type="ECO:0000256" key="4">
    <source>
        <dbReference type="ARBA" id="ARBA00022737"/>
    </source>
</evidence>
<evidence type="ECO:0000256" key="6">
    <source>
        <dbReference type="ARBA" id="ARBA00022989"/>
    </source>
</evidence>
<keyword evidence="5" id="KW-1000">Mitochondrion outer membrane</keyword>
<evidence type="ECO:0000256" key="2">
    <source>
        <dbReference type="ARBA" id="ARBA00006375"/>
    </source>
</evidence>
<dbReference type="SUPFAM" id="SSF103506">
    <property type="entry name" value="Mitochondrial carrier"/>
    <property type="match status" value="1"/>
</dbReference>
<evidence type="ECO:0000313" key="10">
    <source>
        <dbReference type="WBParaSite" id="ACRNAN_scaffold541.g29258.t1"/>
    </source>
</evidence>
<evidence type="ECO:0000256" key="7">
    <source>
        <dbReference type="ARBA" id="ARBA00023128"/>
    </source>
</evidence>
<dbReference type="InterPro" id="IPR018108">
    <property type="entry name" value="MCP_transmembrane"/>
</dbReference>
<comment type="similarity">
    <text evidence="2">Belongs to the mitochondrial carrier (TC 2.A.29) family.</text>
</comment>
<dbReference type="Proteomes" id="UP000887540">
    <property type="component" value="Unplaced"/>
</dbReference>
<dbReference type="GO" id="GO:0005741">
    <property type="term" value="C:mitochondrial outer membrane"/>
    <property type="evidence" value="ECO:0007669"/>
    <property type="project" value="UniProtKB-SubCell"/>
</dbReference>
<keyword evidence="8" id="KW-0472">Membrane</keyword>
<name>A0A914E3P0_9BILA</name>
<reference evidence="10" key="1">
    <citation type="submission" date="2022-11" db="UniProtKB">
        <authorList>
            <consortium name="WormBaseParasite"/>
        </authorList>
    </citation>
    <scope>IDENTIFICATION</scope>
</reference>
<evidence type="ECO:0000256" key="8">
    <source>
        <dbReference type="ARBA" id="ARBA00023136"/>
    </source>
</evidence>
<proteinExistence type="inferred from homology"/>
<sequence length="364" mass="41915">MSEVVKDEIVEVATEDEIREAFPELKPLARTVIAKVCVSTLSYPISLVKTLIELGYEPFPLRRWKFFILFGHANYYLPNGIKYMWNLYKKYGFKALYTGLDAAICSTVTYTIVYTVTINYFDANYPDLGGEPLNLEKDEHELTTHQNARVKIRDTIRDSISRFIATFVSRPFTVLTVQKIVGFVILKQPSVGFFPTLYKIGDSDGPGGLFAGFIPQFLADFLAILSIQAFRFGIELGLRYFVERRVKDEDLKKDIIKKTLQVSKILVPLTIGSLGFIYPFRVTSTVMAANVNSQSSEILQFMPRFSHWINAYHILKPEFATRGRLYWRDAKDQFRIRADQQAYKISSFVNRLSDKYTRKFKAID</sequence>
<dbReference type="PANTHER" id="PTHR10780">
    <property type="entry name" value="MITOCHONDRIAL CARRIER HOMOLOG"/>
    <property type="match status" value="1"/>
</dbReference>
<accession>A0A914E3P0</accession>
<protein>
    <submittedName>
        <fullName evidence="10">Uncharacterized protein</fullName>
    </submittedName>
</protein>
<keyword evidence="6" id="KW-1133">Transmembrane helix</keyword>
<keyword evidence="3" id="KW-0812">Transmembrane</keyword>
<keyword evidence="9" id="KW-1185">Reference proteome</keyword>
<keyword evidence="4" id="KW-0677">Repeat</keyword>
<dbReference type="AlphaFoldDB" id="A0A914E3P0"/>
<dbReference type="Gene3D" id="1.50.40.10">
    <property type="entry name" value="Mitochondrial carrier domain"/>
    <property type="match status" value="1"/>
</dbReference>
<dbReference type="PANTHER" id="PTHR10780:SF18">
    <property type="entry name" value="LD43650P"/>
    <property type="match status" value="1"/>
</dbReference>
<dbReference type="Pfam" id="PF00153">
    <property type="entry name" value="Mito_carr"/>
    <property type="match status" value="1"/>
</dbReference>
<evidence type="ECO:0000256" key="5">
    <source>
        <dbReference type="ARBA" id="ARBA00022787"/>
    </source>
</evidence>
<evidence type="ECO:0000313" key="9">
    <source>
        <dbReference type="Proteomes" id="UP000887540"/>
    </source>
</evidence>
<comment type="subcellular location">
    <subcellularLocation>
        <location evidence="1">Mitochondrion outer membrane</location>
        <topology evidence="1">Multi-pass membrane protein</topology>
    </subcellularLocation>
</comment>
<evidence type="ECO:0000256" key="3">
    <source>
        <dbReference type="ARBA" id="ARBA00022692"/>
    </source>
</evidence>